<keyword evidence="1" id="KW-0472">Membrane</keyword>
<keyword evidence="1" id="KW-1133">Transmembrane helix</keyword>
<reference evidence="2" key="2">
    <citation type="journal article" date="2015" name="Data Brief">
        <title>Shoot transcriptome of the giant reed, Arundo donax.</title>
        <authorList>
            <person name="Barrero R.A."/>
            <person name="Guerrero F.D."/>
            <person name="Moolhuijzen P."/>
            <person name="Goolsby J.A."/>
            <person name="Tidwell J."/>
            <person name="Bellgard S.E."/>
            <person name="Bellgard M.I."/>
        </authorList>
    </citation>
    <scope>NUCLEOTIDE SEQUENCE</scope>
    <source>
        <tissue evidence="2">Shoot tissue taken approximately 20 cm above the soil surface</tissue>
    </source>
</reference>
<accession>A0A0A8ZVV9</accession>
<name>A0A0A8ZVV9_ARUDO</name>
<feature type="transmembrane region" description="Helical" evidence="1">
    <location>
        <begin position="5"/>
        <end position="20"/>
    </location>
</feature>
<proteinExistence type="predicted"/>
<evidence type="ECO:0000256" key="1">
    <source>
        <dbReference type="SAM" id="Phobius"/>
    </source>
</evidence>
<evidence type="ECO:0000313" key="2">
    <source>
        <dbReference type="EMBL" id="JAD43504.1"/>
    </source>
</evidence>
<dbReference type="AlphaFoldDB" id="A0A0A8ZVV9"/>
<reference evidence="2" key="1">
    <citation type="submission" date="2014-09" db="EMBL/GenBank/DDBJ databases">
        <authorList>
            <person name="Magalhaes I.L.F."/>
            <person name="Oliveira U."/>
            <person name="Santos F.R."/>
            <person name="Vidigal T.H.D.A."/>
            <person name="Brescovit A.D."/>
            <person name="Santos A.J."/>
        </authorList>
    </citation>
    <scope>NUCLEOTIDE SEQUENCE</scope>
    <source>
        <tissue evidence="2">Shoot tissue taken approximately 20 cm above the soil surface</tissue>
    </source>
</reference>
<protein>
    <submittedName>
        <fullName evidence="2">Uncharacterized protein</fullName>
    </submittedName>
</protein>
<dbReference type="EMBL" id="GBRH01254391">
    <property type="protein sequence ID" value="JAD43504.1"/>
    <property type="molecule type" value="Transcribed_RNA"/>
</dbReference>
<organism evidence="2">
    <name type="scientific">Arundo donax</name>
    <name type="common">Giant reed</name>
    <name type="synonym">Donax arundinaceus</name>
    <dbReference type="NCBI Taxonomy" id="35708"/>
    <lineage>
        <taxon>Eukaryota</taxon>
        <taxon>Viridiplantae</taxon>
        <taxon>Streptophyta</taxon>
        <taxon>Embryophyta</taxon>
        <taxon>Tracheophyta</taxon>
        <taxon>Spermatophyta</taxon>
        <taxon>Magnoliopsida</taxon>
        <taxon>Liliopsida</taxon>
        <taxon>Poales</taxon>
        <taxon>Poaceae</taxon>
        <taxon>PACMAD clade</taxon>
        <taxon>Arundinoideae</taxon>
        <taxon>Arundineae</taxon>
        <taxon>Arundo</taxon>
    </lineage>
</organism>
<keyword evidence="1" id="KW-0812">Transmembrane</keyword>
<sequence length="21" mass="2482">MAYLFIRVVWSIVLALLLLFT</sequence>